<evidence type="ECO:0000313" key="1">
    <source>
        <dbReference type="EMBL" id="KAL3954853.1"/>
    </source>
</evidence>
<gene>
    <name evidence="1" type="ORF">ACCO45_010416</name>
</gene>
<protein>
    <submittedName>
        <fullName evidence="1">Uncharacterized protein</fullName>
    </submittedName>
</protein>
<sequence length="294" mass="33496">MTDDLILSDDHVAGLLVEEAQRGQEPLAPARSPPRDAGAREAERVKEKQPEPKRQESSRKTKTRDHDLRKRQMSGIHAILGESAKQGDRDGRPSSSREDRDQGRGRRRRDERPETRDGDLLARGSDHRNRHGRLTDDRHTSRDDERTGRRSRRDSDRPASQRRIGSRINRSGTTPKLRGRGTIGGAADLDRRFSASYDPKMDANPDSDVGGDWDDAVEAFRDRLKLKQNQEHRMRDAGFPEDQIRRAAHGGEKTEKDVVWSKAGEKRDWDRGKTVDDDGSMDMEQPSTLFSEDY</sequence>
<accession>A0ACC4DFG6</accession>
<dbReference type="EMBL" id="JBGNUJ010000010">
    <property type="protein sequence ID" value="KAL3954853.1"/>
    <property type="molecule type" value="Genomic_DNA"/>
</dbReference>
<proteinExistence type="predicted"/>
<name>A0ACC4DFG6_PURLI</name>
<comment type="caution">
    <text evidence="1">The sequence shown here is derived from an EMBL/GenBank/DDBJ whole genome shotgun (WGS) entry which is preliminary data.</text>
</comment>
<dbReference type="Proteomes" id="UP001638806">
    <property type="component" value="Unassembled WGS sequence"/>
</dbReference>
<keyword evidence="2" id="KW-1185">Reference proteome</keyword>
<evidence type="ECO:0000313" key="2">
    <source>
        <dbReference type="Proteomes" id="UP001638806"/>
    </source>
</evidence>
<reference evidence="1" key="1">
    <citation type="submission" date="2024-12" db="EMBL/GenBank/DDBJ databases">
        <title>Comparative genomics and development of molecular markers within Purpureocillium lilacinum and among Purpureocillium species.</title>
        <authorList>
            <person name="Yeh Z.-Y."/>
            <person name="Ni N.-T."/>
            <person name="Lo P.-H."/>
            <person name="Mushyakhwo K."/>
            <person name="Lin C.-F."/>
            <person name="Nai Y.-S."/>
        </authorList>
    </citation>
    <scope>NUCLEOTIDE SEQUENCE</scope>
    <source>
        <strain evidence="1">NCHU-NPUST-175</strain>
    </source>
</reference>
<organism evidence="1 2">
    <name type="scientific">Purpureocillium lilacinum</name>
    <name type="common">Paecilomyces lilacinus</name>
    <dbReference type="NCBI Taxonomy" id="33203"/>
    <lineage>
        <taxon>Eukaryota</taxon>
        <taxon>Fungi</taxon>
        <taxon>Dikarya</taxon>
        <taxon>Ascomycota</taxon>
        <taxon>Pezizomycotina</taxon>
        <taxon>Sordariomycetes</taxon>
        <taxon>Hypocreomycetidae</taxon>
        <taxon>Hypocreales</taxon>
        <taxon>Ophiocordycipitaceae</taxon>
        <taxon>Purpureocillium</taxon>
    </lineage>
</organism>